<keyword evidence="3" id="KW-1185">Reference proteome</keyword>
<dbReference type="SMART" id="SM00327">
    <property type="entry name" value="VWA"/>
    <property type="match status" value="2"/>
</dbReference>
<reference evidence="3" key="1">
    <citation type="journal article" date="2006" name="Science">
        <title>Ancient noncoding elements conserved in the human genome.</title>
        <authorList>
            <person name="Venkatesh B."/>
            <person name="Kirkness E.F."/>
            <person name="Loh Y.H."/>
            <person name="Halpern A.L."/>
            <person name="Lee A.P."/>
            <person name="Johnson J."/>
            <person name="Dandona N."/>
            <person name="Viswanathan L.D."/>
            <person name="Tay A."/>
            <person name="Venter J.C."/>
            <person name="Strausberg R.L."/>
            <person name="Brenner S."/>
        </authorList>
    </citation>
    <scope>NUCLEOTIDE SEQUENCE [LARGE SCALE GENOMIC DNA]</scope>
</reference>
<organism evidence="2 3">
    <name type="scientific">Callorhinchus milii</name>
    <name type="common">Ghost shark</name>
    <dbReference type="NCBI Taxonomy" id="7868"/>
    <lineage>
        <taxon>Eukaryota</taxon>
        <taxon>Metazoa</taxon>
        <taxon>Chordata</taxon>
        <taxon>Craniata</taxon>
        <taxon>Vertebrata</taxon>
        <taxon>Chondrichthyes</taxon>
        <taxon>Holocephali</taxon>
        <taxon>Chimaeriformes</taxon>
        <taxon>Callorhinchidae</taxon>
        <taxon>Callorhinchus</taxon>
    </lineage>
</organism>
<accession>A0A4W3JBL2</accession>
<dbReference type="STRING" id="7868.ENSCMIP00000036931"/>
<dbReference type="InParanoid" id="A0A4W3JBL2"/>
<dbReference type="CDD" id="cd00198">
    <property type="entry name" value="vWFA"/>
    <property type="match status" value="1"/>
</dbReference>
<protein>
    <recommendedName>
        <fullName evidence="1">VWFA domain-containing protein</fullName>
    </recommendedName>
</protein>
<dbReference type="InterPro" id="IPR050525">
    <property type="entry name" value="ECM_Assembly_Org"/>
</dbReference>
<evidence type="ECO:0000313" key="3">
    <source>
        <dbReference type="Proteomes" id="UP000314986"/>
    </source>
</evidence>
<sequence>MSYTRETCGCCDCQKTCPPIDLVFVIDSSESIGQTNFSLAKNFVINIASRLGKMAKNSSELSGSRLGVVQYSHEGAIQAIKLDDPSITSVSTFKSKVREMEWIAGGTWTSSALKYTYERLITPGRRPAAQVTVVVITDGRYDPKDQNSLDALCRGADVYAFGIGDMFESNAEKEPLEKIACNVQDRVRNLSIYADLMAEEFLEEMEQNLCSDPELVCPDLKCASAVTIAPFSDRPTDIVFFVDGSERPGGENFMNSLHFINRVSHELKLAKKDNDSYGARIAILQYGGETQQTLLVDFSYNIRQIEDALLQASYLESTSHLGSAILYAVESLVNNRQGRFRGARMNAEVSFVFLTDGVTSDKNFPEAIEAMRKNNIVTCGIALGSDVDHERLLQAVYKEPTSLFMLTKYSDLFGDRFVKSIVQWLY</sequence>
<feature type="domain" description="VWFA" evidence="1">
    <location>
        <begin position="237"/>
        <end position="421"/>
    </location>
</feature>
<dbReference type="SUPFAM" id="SSF53300">
    <property type="entry name" value="vWA-like"/>
    <property type="match status" value="2"/>
</dbReference>
<reference evidence="2" key="4">
    <citation type="submission" date="2025-08" db="UniProtKB">
        <authorList>
            <consortium name="Ensembl"/>
        </authorList>
    </citation>
    <scope>IDENTIFICATION</scope>
</reference>
<dbReference type="PANTHER" id="PTHR24020">
    <property type="entry name" value="COLLAGEN ALPHA"/>
    <property type="match status" value="1"/>
</dbReference>
<dbReference type="GeneTree" id="ENSGT00940000155682"/>
<dbReference type="Pfam" id="PF00092">
    <property type="entry name" value="VWA"/>
    <property type="match status" value="2"/>
</dbReference>
<reference evidence="3" key="2">
    <citation type="journal article" date="2007" name="PLoS Biol.">
        <title>Survey sequencing and comparative analysis of the elephant shark (Callorhinchus milii) genome.</title>
        <authorList>
            <person name="Venkatesh B."/>
            <person name="Kirkness E.F."/>
            <person name="Loh Y.H."/>
            <person name="Halpern A.L."/>
            <person name="Lee A.P."/>
            <person name="Johnson J."/>
            <person name="Dandona N."/>
            <person name="Viswanathan L.D."/>
            <person name="Tay A."/>
            <person name="Venter J.C."/>
            <person name="Strausberg R.L."/>
            <person name="Brenner S."/>
        </authorList>
    </citation>
    <scope>NUCLEOTIDE SEQUENCE [LARGE SCALE GENOMIC DNA]</scope>
</reference>
<dbReference type="Ensembl" id="ENSCMIT00000037472.1">
    <property type="protein sequence ID" value="ENSCMIP00000036931.1"/>
    <property type="gene ID" value="ENSCMIG00000015586.1"/>
</dbReference>
<evidence type="ECO:0000259" key="1">
    <source>
        <dbReference type="PROSITE" id="PS50234"/>
    </source>
</evidence>
<dbReference type="InterPro" id="IPR002035">
    <property type="entry name" value="VWF_A"/>
</dbReference>
<reference evidence="2" key="5">
    <citation type="submission" date="2025-09" db="UniProtKB">
        <authorList>
            <consortium name="Ensembl"/>
        </authorList>
    </citation>
    <scope>IDENTIFICATION</scope>
</reference>
<dbReference type="PRINTS" id="PR00453">
    <property type="entry name" value="VWFADOMAIN"/>
</dbReference>
<dbReference type="Gene3D" id="3.40.50.410">
    <property type="entry name" value="von Willebrand factor, type A domain"/>
    <property type="match status" value="2"/>
</dbReference>
<dbReference type="AlphaFoldDB" id="A0A4W3JBL2"/>
<dbReference type="PROSITE" id="PS50234">
    <property type="entry name" value="VWFA"/>
    <property type="match status" value="2"/>
</dbReference>
<reference evidence="3" key="3">
    <citation type="journal article" date="2014" name="Nature">
        <title>Elephant shark genome provides unique insights into gnathostome evolution.</title>
        <authorList>
            <consortium name="International Elephant Shark Genome Sequencing Consortium"/>
            <person name="Venkatesh B."/>
            <person name="Lee A.P."/>
            <person name="Ravi V."/>
            <person name="Maurya A.K."/>
            <person name="Lian M.M."/>
            <person name="Swann J.B."/>
            <person name="Ohta Y."/>
            <person name="Flajnik M.F."/>
            <person name="Sutoh Y."/>
            <person name="Kasahara M."/>
            <person name="Hoon S."/>
            <person name="Gangu V."/>
            <person name="Roy S.W."/>
            <person name="Irimia M."/>
            <person name="Korzh V."/>
            <person name="Kondrychyn I."/>
            <person name="Lim Z.W."/>
            <person name="Tay B.H."/>
            <person name="Tohari S."/>
            <person name="Kong K.W."/>
            <person name="Ho S."/>
            <person name="Lorente-Galdos B."/>
            <person name="Quilez J."/>
            <person name="Marques-Bonet T."/>
            <person name="Raney B.J."/>
            <person name="Ingham P.W."/>
            <person name="Tay A."/>
            <person name="Hillier L.W."/>
            <person name="Minx P."/>
            <person name="Boehm T."/>
            <person name="Wilson R.K."/>
            <person name="Brenner S."/>
            <person name="Warren W.C."/>
        </authorList>
    </citation>
    <scope>NUCLEOTIDE SEQUENCE [LARGE SCALE GENOMIC DNA]</scope>
</reference>
<name>A0A4W3JBL2_CALMI</name>
<proteinExistence type="predicted"/>
<dbReference type="InterPro" id="IPR036465">
    <property type="entry name" value="vWFA_dom_sf"/>
</dbReference>
<evidence type="ECO:0000313" key="2">
    <source>
        <dbReference type="Ensembl" id="ENSCMIP00000036931.1"/>
    </source>
</evidence>
<dbReference type="Proteomes" id="UP000314986">
    <property type="component" value="Unassembled WGS sequence"/>
</dbReference>
<dbReference type="PANTHER" id="PTHR24020:SF84">
    <property type="entry name" value="VWFA DOMAIN-CONTAINING PROTEIN"/>
    <property type="match status" value="1"/>
</dbReference>
<feature type="domain" description="VWFA" evidence="1">
    <location>
        <begin position="21"/>
        <end position="209"/>
    </location>
</feature>
<dbReference type="OMA" id="QCIQRPV"/>